<name>A0A840WC02_9ACTN</name>
<feature type="compositionally biased region" description="Polar residues" evidence="1">
    <location>
        <begin position="29"/>
        <end position="41"/>
    </location>
</feature>
<evidence type="ECO:0000256" key="1">
    <source>
        <dbReference type="SAM" id="MobiDB-lite"/>
    </source>
</evidence>
<dbReference type="AlphaFoldDB" id="A0A840WC02"/>
<sequence>MRPGQAGSDDPPCREPSPAGDATAHIAPTRSSIRTRQSCTELGQGAPDSHQTGPSPTQGKPAMEQGFVFFD</sequence>
<protein>
    <submittedName>
        <fullName evidence="2">Uncharacterized protein</fullName>
    </submittedName>
</protein>
<comment type="caution">
    <text evidence="2">The sequence shown here is derived from an EMBL/GenBank/DDBJ whole genome shotgun (WGS) entry which is preliminary data.</text>
</comment>
<proteinExistence type="predicted"/>
<organism evidence="2 3">
    <name type="scientific">Nocardiopsis metallicus</name>
    <dbReference type="NCBI Taxonomy" id="179819"/>
    <lineage>
        <taxon>Bacteria</taxon>
        <taxon>Bacillati</taxon>
        <taxon>Actinomycetota</taxon>
        <taxon>Actinomycetes</taxon>
        <taxon>Streptosporangiales</taxon>
        <taxon>Nocardiopsidaceae</taxon>
        <taxon>Nocardiopsis</taxon>
    </lineage>
</organism>
<reference evidence="2 3" key="1">
    <citation type="submission" date="2020-08" db="EMBL/GenBank/DDBJ databases">
        <title>Sequencing the genomes of 1000 actinobacteria strains.</title>
        <authorList>
            <person name="Klenk H.-P."/>
        </authorList>
    </citation>
    <scope>NUCLEOTIDE SEQUENCE [LARGE SCALE GENOMIC DNA]</scope>
    <source>
        <strain evidence="2 3">DSM 44598</strain>
    </source>
</reference>
<dbReference type="EMBL" id="JACHDO010000001">
    <property type="protein sequence ID" value="MBB5493682.1"/>
    <property type="molecule type" value="Genomic_DNA"/>
</dbReference>
<gene>
    <name evidence="2" type="ORF">HNR07_004819</name>
</gene>
<keyword evidence="3" id="KW-1185">Reference proteome</keyword>
<evidence type="ECO:0000313" key="2">
    <source>
        <dbReference type="EMBL" id="MBB5493682.1"/>
    </source>
</evidence>
<dbReference type="Proteomes" id="UP000579647">
    <property type="component" value="Unassembled WGS sequence"/>
</dbReference>
<feature type="compositionally biased region" description="Polar residues" evidence="1">
    <location>
        <begin position="49"/>
        <end position="58"/>
    </location>
</feature>
<evidence type="ECO:0000313" key="3">
    <source>
        <dbReference type="Proteomes" id="UP000579647"/>
    </source>
</evidence>
<feature type="region of interest" description="Disordered" evidence="1">
    <location>
        <begin position="1"/>
        <end position="71"/>
    </location>
</feature>
<accession>A0A840WC02</accession>